<accession>A0A7Y0Q224</accession>
<dbReference type="RefSeq" id="WP_169099308.1">
    <property type="nucleotide sequence ID" value="NZ_JABBVZ010000029.1"/>
</dbReference>
<dbReference type="PANTHER" id="PTHR44591:SF23">
    <property type="entry name" value="CHEY SUBFAMILY"/>
    <property type="match status" value="1"/>
</dbReference>
<feature type="modified residue" description="4-aspartylphosphate" evidence="4">
    <location>
        <position position="53"/>
    </location>
</feature>
<dbReference type="Proteomes" id="UP000533476">
    <property type="component" value="Unassembled WGS sequence"/>
</dbReference>
<dbReference type="Gene3D" id="3.40.50.2300">
    <property type="match status" value="1"/>
</dbReference>
<reference evidence="6 7" key="1">
    <citation type="submission" date="2020-04" db="EMBL/GenBank/DDBJ databases">
        <authorList>
            <person name="Zhang R."/>
            <person name="Schippers A."/>
        </authorList>
    </citation>
    <scope>NUCLEOTIDE SEQUENCE [LARGE SCALE GENOMIC DNA]</scope>
    <source>
        <strain evidence="6 7">DSM 109850</strain>
    </source>
</reference>
<dbReference type="AlphaFoldDB" id="A0A7Y0Q224"/>
<evidence type="ECO:0000256" key="3">
    <source>
        <dbReference type="ARBA" id="ARBA00024867"/>
    </source>
</evidence>
<dbReference type="EMBL" id="JABBVZ010000029">
    <property type="protein sequence ID" value="NMP22728.1"/>
    <property type="molecule type" value="Genomic_DNA"/>
</dbReference>
<comment type="caution">
    <text evidence="6">The sequence shown here is derived from an EMBL/GenBank/DDBJ whole genome shotgun (WGS) entry which is preliminary data.</text>
</comment>
<sequence>MVRTLIVDDTLETRMVLQKLVEAAGGRVIGAVASGEEALRWLAQNAVHLVLTDYQMPGLLGDELASAIKEKWPQTVVAMITVLDNERLRHAPGIGWIMSKPVTLKTMEQLLRAVKPVGAIRS</sequence>
<proteinExistence type="predicted"/>
<dbReference type="Pfam" id="PF00072">
    <property type="entry name" value="Response_reg"/>
    <property type="match status" value="1"/>
</dbReference>
<evidence type="ECO:0000259" key="5">
    <source>
        <dbReference type="PROSITE" id="PS50110"/>
    </source>
</evidence>
<evidence type="ECO:0000256" key="2">
    <source>
        <dbReference type="ARBA" id="ARBA00022553"/>
    </source>
</evidence>
<organism evidence="6 7">
    <name type="scientific">Sulfobacillus harzensis</name>
    <dbReference type="NCBI Taxonomy" id="2729629"/>
    <lineage>
        <taxon>Bacteria</taxon>
        <taxon>Bacillati</taxon>
        <taxon>Bacillota</taxon>
        <taxon>Clostridia</taxon>
        <taxon>Eubacteriales</taxon>
        <taxon>Clostridiales Family XVII. Incertae Sedis</taxon>
        <taxon>Sulfobacillus</taxon>
    </lineage>
</organism>
<evidence type="ECO:0000256" key="1">
    <source>
        <dbReference type="ARBA" id="ARBA00018672"/>
    </source>
</evidence>
<keyword evidence="2 4" id="KW-0597">Phosphoprotein</keyword>
<dbReference type="CDD" id="cd17546">
    <property type="entry name" value="REC_hyHK_CKI1_RcsC-like"/>
    <property type="match status" value="1"/>
</dbReference>
<dbReference type="SMART" id="SM00448">
    <property type="entry name" value="REC"/>
    <property type="match status" value="1"/>
</dbReference>
<dbReference type="InterPro" id="IPR050595">
    <property type="entry name" value="Bact_response_regulator"/>
</dbReference>
<name>A0A7Y0Q224_9FIRM</name>
<dbReference type="InterPro" id="IPR011006">
    <property type="entry name" value="CheY-like_superfamily"/>
</dbReference>
<evidence type="ECO:0000313" key="6">
    <source>
        <dbReference type="EMBL" id="NMP22728.1"/>
    </source>
</evidence>
<dbReference type="SUPFAM" id="SSF52172">
    <property type="entry name" value="CheY-like"/>
    <property type="match status" value="1"/>
</dbReference>
<protein>
    <recommendedName>
        <fullName evidence="1">Stage 0 sporulation protein A homolog</fullName>
    </recommendedName>
</protein>
<dbReference type="PANTHER" id="PTHR44591">
    <property type="entry name" value="STRESS RESPONSE REGULATOR PROTEIN 1"/>
    <property type="match status" value="1"/>
</dbReference>
<comment type="function">
    <text evidence="3">May play the central regulatory role in sporulation. It may be an element of the effector pathway responsible for the activation of sporulation genes in response to nutritional stress. Spo0A may act in concert with spo0H (a sigma factor) to control the expression of some genes that are critical to the sporulation process.</text>
</comment>
<feature type="domain" description="Response regulatory" evidence="5">
    <location>
        <begin position="3"/>
        <end position="115"/>
    </location>
</feature>
<dbReference type="GO" id="GO:0000160">
    <property type="term" value="P:phosphorelay signal transduction system"/>
    <property type="evidence" value="ECO:0007669"/>
    <property type="project" value="InterPro"/>
</dbReference>
<dbReference type="InterPro" id="IPR001789">
    <property type="entry name" value="Sig_transdc_resp-reg_receiver"/>
</dbReference>
<evidence type="ECO:0000313" key="7">
    <source>
        <dbReference type="Proteomes" id="UP000533476"/>
    </source>
</evidence>
<evidence type="ECO:0000256" key="4">
    <source>
        <dbReference type="PROSITE-ProRule" id="PRU00169"/>
    </source>
</evidence>
<gene>
    <name evidence="6" type="ORF">HIJ39_10240</name>
</gene>
<dbReference type="PROSITE" id="PS50110">
    <property type="entry name" value="RESPONSE_REGULATORY"/>
    <property type="match status" value="1"/>
</dbReference>
<keyword evidence="7" id="KW-1185">Reference proteome</keyword>